<accession>A0A328PVU8</accession>
<evidence type="ECO:0000256" key="1">
    <source>
        <dbReference type="ARBA" id="ARBA00004496"/>
    </source>
</evidence>
<evidence type="ECO:0000259" key="7">
    <source>
        <dbReference type="PROSITE" id="PS51093"/>
    </source>
</evidence>
<dbReference type="PANTHER" id="PTHR45008:SF1">
    <property type="entry name" value="PTS SYSTEM GLUCOSE-SPECIFIC EIIA COMPONENT"/>
    <property type="match status" value="1"/>
</dbReference>
<dbReference type="Pfam" id="PF00358">
    <property type="entry name" value="PTS_EIIA_1"/>
    <property type="match status" value="1"/>
</dbReference>
<protein>
    <submittedName>
        <fullName evidence="8">PTS glucose transporter subunit IIA</fullName>
    </submittedName>
</protein>
<sequence length="186" mass="20805">MKALIEFVKKFLSGFTKKKREELNQEIKIYSPLTGVIVDQKKIPDEGFSEGYMGVGVGIQPTDDEEVLCPLTGNLEVLFKTQHAYIVRELKTQIAVMLHLGINTVNIPLEMKAFTTSLTQGLPVLEKDQLCQMSLEVIRKNATSDISALLVQNENMEGKEVKIHKKDGESVTKGELVMSVFYKSAE</sequence>
<dbReference type="PANTHER" id="PTHR45008">
    <property type="entry name" value="PTS SYSTEM GLUCOSE-SPECIFIC EIIA COMPONENT"/>
    <property type="match status" value="1"/>
</dbReference>
<comment type="subcellular location">
    <subcellularLocation>
        <location evidence="1">Cytoplasm</location>
    </subcellularLocation>
</comment>
<organism evidence="8 9">
    <name type="scientific">Mycoplasma wenyonii</name>
    <dbReference type="NCBI Taxonomy" id="65123"/>
    <lineage>
        <taxon>Bacteria</taxon>
        <taxon>Bacillati</taxon>
        <taxon>Mycoplasmatota</taxon>
        <taxon>Mollicutes</taxon>
        <taxon>Mycoplasmataceae</taxon>
        <taxon>Mycoplasma</taxon>
    </lineage>
</organism>
<dbReference type="PROSITE" id="PS51093">
    <property type="entry name" value="PTS_EIIA_TYPE_1"/>
    <property type="match status" value="1"/>
</dbReference>
<feature type="domain" description="PTS EIIA type-1" evidence="7">
    <location>
        <begin position="45"/>
        <end position="153"/>
    </location>
</feature>
<dbReference type="InterPro" id="IPR001127">
    <property type="entry name" value="PTS_EIIA_1_perm"/>
</dbReference>
<evidence type="ECO:0000313" key="8">
    <source>
        <dbReference type="EMBL" id="RAO95269.1"/>
    </source>
</evidence>
<evidence type="ECO:0000256" key="5">
    <source>
        <dbReference type="ARBA" id="ARBA00022683"/>
    </source>
</evidence>
<comment type="caution">
    <text evidence="8">The sequence shown here is derived from an EMBL/GenBank/DDBJ whole genome shotgun (WGS) entry which is preliminary data.</text>
</comment>
<reference evidence="9" key="1">
    <citation type="submission" date="2018-06" db="EMBL/GenBank/DDBJ databases">
        <authorList>
            <person name="Martinez Ocampo F."/>
            <person name="Quiroz Castaneda R.E."/>
            <person name="Rojas Lopez X."/>
        </authorList>
    </citation>
    <scope>NUCLEOTIDE SEQUENCE [LARGE SCALE GENOMIC DNA]</scope>
    <source>
        <strain evidence="9">INIFAP02</strain>
    </source>
</reference>
<dbReference type="SUPFAM" id="SSF51261">
    <property type="entry name" value="Duplicated hybrid motif"/>
    <property type="match status" value="1"/>
</dbReference>
<keyword evidence="5" id="KW-0598">Phosphotransferase system</keyword>
<dbReference type="Proteomes" id="UP000249762">
    <property type="component" value="Unassembled WGS sequence"/>
</dbReference>
<dbReference type="Gene3D" id="2.70.70.10">
    <property type="entry name" value="Glucose Permease (Domain IIA)"/>
    <property type="match status" value="1"/>
</dbReference>
<dbReference type="RefSeq" id="WP_112664936.1">
    <property type="nucleotide sequence ID" value="NZ_QKVO01000001.1"/>
</dbReference>
<evidence type="ECO:0000256" key="4">
    <source>
        <dbReference type="ARBA" id="ARBA00022679"/>
    </source>
</evidence>
<keyword evidence="3 8" id="KW-0762">Sugar transport</keyword>
<dbReference type="GO" id="GO:0016301">
    <property type="term" value="F:kinase activity"/>
    <property type="evidence" value="ECO:0007669"/>
    <property type="project" value="UniProtKB-KW"/>
</dbReference>
<dbReference type="AlphaFoldDB" id="A0A328PVU8"/>
<evidence type="ECO:0000256" key="2">
    <source>
        <dbReference type="ARBA" id="ARBA00022448"/>
    </source>
</evidence>
<dbReference type="GO" id="GO:0009401">
    <property type="term" value="P:phosphoenolpyruvate-dependent sugar phosphotransferase system"/>
    <property type="evidence" value="ECO:0007669"/>
    <property type="project" value="UniProtKB-KW"/>
</dbReference>
<dbReference type="OrthoDB" id="92465at2"/>
<evidence type="ECO:0000256" key="6">
    <source>
        <dbReference type="ARBA" id="ARBA00022777"/>
    </source>
</evidence>
<keyword evidence="2" id="KW-0813">Transport</keyword>
<dbReference type="EMBL" id="QKVO01000001">
    <property type="protein sequence ID" value="RAO95269.1"/>
    <property type="molecule type" value="Genomic_DNA"/>
</dbReference>
<evidence type="ECO:0000256" key="3">
    <source>
        <dbReference type="ARBA" id="ARBA00022597"/>
    </source>
</evidence>
<keyword evidence="6" id="KW-0418">Kinase</keyword>
<keyword evidence="4" id="KW-0808">Transferase</keyword>
<proteinExistence type="predicted"/>
<dbReference type="InterPro" id="IPR011055">
    <property type="entry name" value="Dup_hybrid_motif"/>
</dbReference>
<dbReference type="InterPro" id="IPR050890">
    <property type="entry name" value="PTS_EIIA_component"/>
</dbReference>
<keyword evidence="9" id="KW-1185">Reference proteome</keyword>
<evidence type="ECO:0000313" key="9">
    <source>
        <dbReference type="Proteomes" id="UP000249762"/>
    </source>
</evidence>
<gene>
    <name evidence="8" type="ORF">DNK47_00195</name>
</gene>
<dbReference type="GO" id="GO:0005737">
    <property type="term" value="C:cytoplasm"/>
    <property type="evidence" value="ECO:0007669"/>
    <property type="project" value="UniProtKB-SubCell"/>
</dbReference>
<name>A0A328PVU8_9MOLU</name>